<dbReference type="RefSeq" id="WP_001861566.1">
    <property type="nucleotide sequence ID" value="NZ_CNAJ01000001.1"/>
</dbReference>
<evidence type="ECO:0000313" key="2">
    <source>
        <dbReference type="EMBL" id="VTE42162.1"/>
    </source>
</evidence>
<proteinExistence type="predicted"/>
<dbReference type="Proteomes" id="UP000310997">
    <property type="component" value="Unassembled WGS sequence"/>
</dbReference>
<dbReference type="EMBL" id="CAASRX010000022">
    <property type="protein sequence ID" value="VNH04843.1"/>
    <property type="molecule type" value="Genomic_DNA"/>
</dbReference>
<sequence length="47" mass="5582">MMEHIIKSLANKDTTTVILILGLINEARLWHKQYLAYKLKDKELKKK</sequence>
<protein>
    <submittedName>
        <fullName evidence="1">Uncharacterized protein</fullName>
    </submittedName>
</protein>
<dbReference type="Proteomes" id="UP000310818">
    <property type="component" value="Unassembled WGS sequence"/>
</dbReference>
<reference evidence="3 4" key="1">
    <citation type="submission" date="2019-04" db="EMBL/GenBank/DDBJ databases">
        <authorList>
            <consortium name="Pathogen Informatics"/>
        </authorList>
    </citation>
    <scope>NUCLEOTIDE SEQUENCE [LARGE SCALE GENOMIC DNA]</scope>
    <source>
        <strain evidence="1 3">GPSC211</strain>
        <strain evidence="2 4">GPSC559</strain>
    </source>
</reference>
<dbReference type="EMBL" id="CABDLL010000019">
    <property type="protein sequence ID" value="VTE42162.1"/>
    <property type="molecule type" value="Genomic_DNA"/>
</dbReference>
<evidence type="ECO:0000313" key="4">
    <source>
        <dbReference type="Proteomes" id="UP000310997"/>
    </source>
</evidence>
<evidence type="ECO:0000313" key="3">
    <source>
        <dbReference type="Proteomes" id="UP000310818"/>
    </source>
</evidence>
<evidence type="ECO:0000313" key="1">
    <source>
        <dbReference type="EMBL" id="VNH04843.1"/>
    </source>
</evidence>
<dbReference type="AlphaFoldDB" id="A0A0U0J2P5"/>
<name>A0A0U0J2P5_STREE</name>
<accession>A0A0U0J2P5</accession>
<gene>
    <name evidence="1" type="ORF">SAMEA3353485_01717</name>
    <name evidence="2" type="ORF">SAMEA4038883_02149</name>
</gene>
<organism evidence="1 3">
    <name type="scientific">Streptococcus pneumoniae</name>
    <dbReference type="NCBI Taxonomy" id="1313"/>
    <lineage>
        <taxon>Bacteria</taxon>
        <taxon>Bacillati</taxon>
        <taxon>Bacillota</taxon>
        <taxon>Bacilli</taxon>
        <taxon>Lactobacillales</taxon>
        <taxon>Streptococcaceae</taxon>
        <taxon>Streptococcus</taxon>
    </lineage>
</organism>